<comment type="caution">
    <text evidence="3">The sequence shown here is derived from an EMBL/GenBank/DDBJ whole genome shotgun (WGS) entry which is preliminary data.</text>
</comment>
<keyword evidence="1" id="KW-0175">Coiled coil</keyword>
<dbReference type="Proteomes" id="UP001235840">
    <property type="component" value="Unassembled WGS sequence"/>
</dbReference>
<reference evidence="3 4" key="1">
    <citation type="submission" date="2023-07" db="EMBL/GenBank/DDBJ databases">
        <title>Genomic Encyclopedia of Type Strains, Phase IV (KMG-IV): sequencing the most valuable type-strain genomes for metagenomic binning, comparative biology and taxonomic classification.</title>
        <authorList>
            <person name="Goeker M."/>
        </authorList>
    </citation>
    <scope>NUCLEOTIDE SEQUENCE [LARGE SCALE GENOMIC DNA]</scope>
    <source>
        <strain evidence="3 4">DSM 12751</strain>
    </source>
</reference>
<keyword evidence="4" id="KW-1185">Reference proteome</keyword>
<feature type="coiled-coil region" evidence="1">
    <location>
        <begin position="88"/>
        <end position="118"/>
    </location>
</feature>
<organism evidence="3 4">
    <name type="scientific">Caldalkalibacillus horti</name>
    <dbReference type="NCBI Taxonomy" id="77523"/>
    <lineage>
        <taxon>Bacteria</taxon>
        <taxon>Bacillati</taxon>
        <taxon>Bacillota</taxon>
        <taxon>Bacilli</taxon>
        <taxon>Bacillales</taxon>
        <taxon>Bacillaceae</taxon>
        <taxon>Caldalkalibacillus</taxon>
    </lineage>
</organism>
<sequence>MEQKVSAVAIELLKEALCNIYWYKSNLRSFLSNCINNTSIINRPDWTGYKRQIVSDIIDELCRDQEKYIGDIRRLISEVIKMNTFRHLEELEDGRKKVERAKQAVSDLRKVVEDQVQKRKEEEKIKRKRIDNLERIRSSQAVLSRLDEIKNNYFRLVTSKDSQKRGFELEKVLYDLFELFDLDPKASFRNTGEQLDGAFSLEGTDYLFEAKWKSKAINSSDLNDFEGKVKRKLDNTLGLFLSINGFSDDAVRIHSAGRSTLFLMDGIDLMAVLENQIDFVSLIIRKRRHAAQTGNIYLKVSEILGGD</sequence>
<gene>
    <name evidence="3" type="ORF">J2S11_001612</name>
</gene>
<protein>
    <recommendedName>
        <fullName evidence="2">Restriction endonuclease type IV Mrr domain-containing protein</fullName>
    </recommendedName>
</protein>
<dbReference type="InterPro" id="IPR007560">
    <property type="entry name" value="Restrct_endonuc_IV_Mrr"/>
</dbReference>
<evidence type="ECO:0000256" key="1">
    <source>
        <dbReference type="SAM" id="Coils"/>
    </source>
</evidence>
<name>A0ABT9VXK0_9BACI</name>
<evidence type="ECO:0000313" key="3">
    <source>
        <dbReference type="EMBL" id="MDQ0165711.1"/>
    </source>
</evidence>
<proteinExistence type="predicted"/>
<dbReference type="SUPFAM" id="SSF52980">
    <property type="entry name" value="Restriction endonuclease-like"/>
    <property type="match status" value="1"/>
</dbReference>
<dbReference type="InterPro" id="IPR011335">
    <property type="entry name" value="Restrct_endonuc-II-like"/>
</dbReference>
<feature type="domain" description="Restriction endonuclease type IV Mrr" evidence="2">
    <location>
        <begin position="166"/>
        <end position="271"/>
    </location>
</feature>
<dbReference type="Pfam" id="PF04471">
    <property type="entry name" value="Mrr_cat"/>
    <property type="match status" value="1"/>
</dbReference>
<dbReference type="EMBL" id="JAUSTY010000005">
    <property type="protein sequence ID" value="MDQ0165711.1"/>
    <property type="molecule type" value="Genomic_DNA"/>
</dbReference>
<evidence type="ECO:0000313" key="4">
    <source>
        <dbReference type="Proteomes" id="UP001235840"/>
    </source>
</evidence>
<evidence type="ECO:0000259" key="2">
    <source>
        <dbReference type="Pfam" id="PF04471"/>
    </source>
</evidence>
<dbReference type="RefSeq" id="WP_307393123.1">
    <property type="nucleotide sequence ID" value="NZ_BAAADK010000011.1"/>
</dbReference>
<accession>A0ABT9VXK0</accession>